<proteinExistence type="predicted"/>
<reference evidence="1" key="1">
    <citation type="submission" date="2017-02" db="EMBL/GenBank/DDBJ databases">
        <title>Haemophilus influenzae in COPD genome sequencing project.</title>
        <authorList>
            <person name="Murphy T.F."/>
            <person name="Kong Y."/>
            <person name="Nadendla S."/>
            <person name="Tettelin H."/>
            <person name="Pettigrew M."/>
        </authorList>
    </citation>
    <scope>NUCLEOTIDE SEQUENCE [LARGE SCALE GENOMIC DNA]</scope>
    <source>
        <strain evidence="1">84P15H4</strain>
    </source>
</reference>
<evidence type="ECO:0000313" key="1">
    <source>
        <dbReference type="EMBL" id="PRK67201.1"/>
    </source>
</evidence>
<comment type="caution">
    <text evidence="1">The sequence shown here is derived from an EMBL/GenBank/DDBJ whole genome shotgun (WGS) entry which is preliminary data.</text>
</comment>
<dbReference type="EMBL" id="MZHU01000005">
    <property type="protein sequence ID" value="PRK67201.1"/>
    <property type="molecule type" value="Genomic_DNA"/>
</dbReference>
<organism evidence="1">
    <name type="scientific">Haemophilus influenzae</name>
    <dbReference type="NCBI Taxonomy" id="727"/>
    <lineage>
        <taxon>Bacteria</taxon>
        <taxon>Pseudomonadati</taxon>
        <taxon>Pseudomonadota</taxon>
        <taxon>Gammaproteobacteria</taxon>
        <taxon>Pasteurellales</taxon>
        <taxon>Pasteurellaceae</taxon>
        <taxon>Haemophilus</taxon>
    </lineage>
</organism>
<sequence length="69" mass="8169">MKKYLFHYYFQGTKWACDVYANNPEEAKEKIKAMSQAIYDGELKFEIHIPENPLSKLARLVARIIKKFT</sequence>
<accession>A0A2S9S3E7</accession>
<dbReference type="RefSeq" id="WP_005692473.1">
    <property type="nucleotide sequence ID" value="NZ_AP018780.1"/>
</dbReference>
<gene>
    <name evidence="1" type="ORF">BV163_00311</name>
</gene>
<dbReference type="AlphaFoldDB" id="A0A2S9S3E7"/>
<protein>
    <submittedName>
        <fullName evidence="1">Uncharacterized protein</fullName>
    </submittedName>
</protein>
<name>A0A2S9S3E7_HAEIF</name>